<organism evidence="1 2">
    <name type="scientific">Desmophyllum pertusum</name>
    <dbReference type="NCBI Taxonomy" id="174260"/>
    <lineage>
        <taxon>Eukaryota</taxon>
        <taxon>Metazoa</taxon>
        <taxon>Cnidaria</taxon>
        <taxon>Anthozoa</taxon>
        <taxon>Hexacorallia</taxon>
        <taxon>Scleractinia</taxon>
        <taxon>Caryophylliina</taxon>
        <taxon>Caryophylliidae</taxon>
        <taxon>Desmophyllum</taxon>
    </lineage>
</organism>
<name>A0A9X0A0Y7_9CNID</name>
<comment type="caution">
    <text evidence="1">The sequence shown here is derived from an EMBL/GenBank/DDBJ whole genome shotgun (WGS) entry which is preliminary data.</text>
</comment>
<dbReference type="Gene3D" id="3.30.710.10">
    <property type="entry name" value="Potassium Channel Kv1.1, Chain A"/>
    <property type="match status" value="1"/>
</dbReference>
<evidence type="ECO:0000313" key="2">
    <source>
        <dbReference type="Proteomes" id="UP001163046"/>
    </source>
</evidence>
<keyword evidence="2" id="KW-1185">Reference proteome</keyword>
<dbReference type="OrthoDB" id="5971103at2759"/>
<dbReference type="Proteomes" id="UP001163046">
    <property type="component" value="Unassembled WGS sequence"/>
</dbReference>
<reference evidence="1" key="1">
    <citation type="submission" date="2023-01" db="EMBL/GenBank/DDBJ databases">
        <title>Genome assembly of the deep-sea coral Lophelia pertusa.</title>
        <authorList>
            <person name="Herrera S."/>
            <person name="Cordes E."/>
        </authorList>
    </citation>
    <scope>NUCLEOTIDE SEQUENCE</scope>
    <source>
        <strain evidence="1">USNM1676648</strain>
        <tissue evidence="1">Polyp</tissue>
    </source>
</reference>
<dbReference type="InterPro" id="IPR011333">
    <property type="entry name" value="SKP1/BTB/POZ_sf"/>
</dbReference>
<proteinExistence type="predicted"/>
<dbReference type="AlphaFoldDB" id="A0A9X0A0Y7"/>
<dbReference type="EMBL" id="MU825406">
    <property type="protein sequence ID" value="KAJ7391382.1"/>
    <property type="molecule type" value="Genomic_DNA"/>
</dbReference>
<accession>A0A9X0A0Y7</accession>
<protein>
    <submittedName>
        <fullName evidence="1">Uncharacterized protein</fullName>
    </submittedName>
</protein>
<sequence>MDFKYLPLDLPVSESKDLGEGRVIYSFKKDEHAKLLLKNLSEMQADEGLLTGRGGVHHIEGLRRKPFHSMLLAACSPVIKRSLTGKHYDCTAGILSLKGLTTDVLQGFRDFLLQGRVPIRQKIGGLASKSCQQEQHRFPGKDV</sequence>
<evidence type="ECO:0000313" key="1">
    <source>
        <dbReference type="EMBL" id="KAJ7391382.1"/>
    </source>
</evidence>
<gene>
    <name evidence="1" type="ORF">OS493_018425</name>
</gene>